<evidence type="ECO:0000259" key="7">
    <source>
        <dbReference type="Pfam" id="PF00535"/>
    </source>
</evidence>
<dbReference type="SUPFAM" id="SSF53448">
    <property type="entry name" value="Nucleotide-diphospho-sugar transferases"/>
    <property type="match status" value="1"/>
</dbReference>
<reference evidence="8 9" key="1">
    <citation type="submission" date="2010-08" db="EMBL/GenBank/DDBJ databases">
        <title>The draft genome of Desulfovibrio fructosovorans JJ.</title>
        <authorList>
            <consortium name="US DOE Joint Genome Institute (JGI-PGF)"/>
            <person name="Lucas S."/>
            <person name="Copeland A."/>
            <person name="Lapidus A."/>
            <person name="Cheng J.-F."/>
            <person name="Bruce D."/>
            <person name="Goodwin L."/>
            <person name="Pitluck S."/>
            <person name="Land M.L."/>
            <person name="Hauser L."/>
            <person name="Chang Y.-J."/>
            <person name="Jeffries C."/>
            <person name="Wall J.D."/>
            <person name="Stahl D.A."/>
            <person name="Arkin A.P."/>
            <person name="Dehal P."/>
            <person name="Stolyar S.M."/>
            <person name="Hazen T.C."/>
            <person name="Woyke T.J."/>
        </authorList>
    </citation>
    <scope>NUCLEOTIDE SEQUENCE [LARGE SCALE GENOMIC DNA]</scope>
    <source>
        <strain evidence="8 9">JJ</strain>
    </source>
</reference>
<dbReference type="AlphaFoldDB" id="E1JU55"/>
<dbReference type="eggNOG" id="COG1215">
    <property type="taxonomic scope" value="Bacteria"/>
</dbReference>
<keyword evidence="4 8" id="KW-0808">Transferase</keyword>
<dbReference type="Gene3D" id="3.90.550.10">
    <property type="entry name" value="Spore Coat Polysaccharide Biosynthesis Protein SpsA, Chain A"/>
    <property type="match status" value="1"/>
</dbReference>
<evidence type="ECO:0000313" key="8">
    <source>
        <dbReference type="EMBL" id="EFL51985.1"/>
    </source>
</evidence>
<dbReference type="GO" id="GO:0005886">
    <property type="term" value="C:plasma membrane"/>
    <property type="evidence" value="ECO:0007669"/>
    <property type="project" value="UniProtKB-SubCell"/>
</dbReference>
<accession>E1JU55</accession>
<feature type="transmembrane region" description="Helical" evidence="6">
    <location>
        <begin position="32"/>
        <end position="50"/>
    </location>
</feature>
<feature type="transmembrane region" description="Helical" evidence="6">
    <location>
        <begin position="282"/>
        <end position="310"/>
    </location>
</feature>
<feature type="transmembrane region" description="Helical" evidence="6">
    <location>
        <begin position="204"/>
        <end position="221"/>
    </location>
</feature>
<feature type="domain" description="Glycosyltransferase 2-like" evidence="7">
    <location>
        <begin position="450"/>
        <end position="570"/>
    </location>
</feature>
<keyword evidence="9" id="KW-1185">Reference proteome</keyword>
<dbReference type="Proteomes" id="UP000006250">
    <property type="component" value="Unassembled WGS sequence"/>
</dbReference>
<name>E1JU55_SOLFR</name>
<dbReference type="PANTHER" id="PTHR43646">
    <property type="entry name" value="GLYCOSYLTRANSFERASE"/>
    <property type="match status" value="1"/>
</dbReference>
<feature type="transmembrane region" description="Helical" evidence="6">
    <location>
        <begin position="249"/>
        <end position="270"/>
    </location>
</feature>
<feature type="transmembrane region" description="Helical" evidence="6">
    <location>
        <begin position="82"/>
        <end position="100"/>
    </location>
</feature>
<organism evidence="8 9">
    <name type="scientific">Solidesulfovibrio fructosivorans JJ]</name>
    <dbReference type="NCBI Taxonomy" id="596151"/>
    <lineage>
        <taxon>Bacteria</taxon>
        <taxon>Pseudomonadati</taxon>
        <taxon>Thermodesulfobacteriota</taxon>
        <taxon>Desulfovibrionia</taxon>
        <taxon>Desulfovibrionales</taxon>
        <taxon>Desulfovibrionaceae</taxon>
        <taxon>Solidesulfovibrio</taxon>
    </lineage>
</organism>
<dbReference type="Pfam" id="PF26314">
    <property type="entry name" value="MptA_B_family"/>
    <property type="match status" value="1"/>
</dbReference>
<gene>
    <name evidence="8" type="ORF">DesfrDRAFT_1154</name>
</gene>
<keyword evidence="6" id="KW-0812">Transmembrane</keyword>
<evidence type="ECO:0000256" key="3">
    <source>
        <dbReference type="ARBA" id="ARBA00022676"/>
    </source>
</evidence>
<evidence type="ECO:0000256" key="6">
    <source>
        <dbReference type="SAM" id="Phobius"/>
    </source>
</evidence>
<keyword evidence="5 6" id="KW-0472">Membrane</keyword>
<keyword evidence="6" id="KW-1133">Transmembrane helix</keyword>
<dbReference type="Pfam" id="PF00535">
    <property type="entry name" value="Glycos_transf_2"/>
    <property type="match status" value="1"/>
</dbReference>
<keyword evidence="2" id="KW-1003">Cell membrane</keyword>
<feature type="transmembrane region" description="Helical" evidence="6">
    <location>
        <begin position="412"/>
        <end position="430"/>
    </location>
</feature>
<feature type="transmembrane region" description="Helical" evidence="6">
    <location>
        <begin position="352"/>
        <end position="373"/>
    </location>
</feature>
<feature type="transmembrane region" description="Helical" evidence="6">
    <location>
        <begin position="175"/>
        <end position="197"/>
    </location>
</feature>
<dbReference type="STRING" id="596151.DesfrDRAFT_1154"/>
<sequence>MTMSCVRPADLCSKEPGEAATRCWRSREATPVVLLLCALAGLALCGRLEAGRGWYAFWWLASFGGLAWTAVRFPAMGRGRATFALLTLGLVLRFAFVWAWPADSDVNRYIVEGALQTVGGNPYLLAPGDPGAARLLPEALRPVLARVNHPELSAAYPPLAELYCRLVAAISPTRVAFQTAAALADWGVCLAVAVWVWRTGRPAALLLLCVANPLSLAMAAGEGHCDAVAALGVALAMGAFASRRDRAGFFLLGAAAMVKYPAALLIPFFLHRSNARQAWAALLPLAFFMVYASAGGHYFTSLAAFAGYIAHGGPVAAGLRPLLGGLAPWASLFLGAATLAVLWLSLQDDRRGPIAGLTVGLACLPTLYPWYFLPVVPLFSARPGWAYWWLLAGQCLVTTPSWLRAGGLGGEGWAMAAVWLPFVALTVLGWRRPLLLVADRPFAPVARCWVVIPARNEADRLGACLTSLAPGRAAGTIAGVVVADGGSSDATAAVAAAHGARVVAAMGGRGGQIAAAVAVCPGEAVLVVHADAVCRPDVPERVLFALNRDPRLSGGAVGMDFSGGGFGLWGIAALNALRARATGISFGDQGQFFRREALDAVGGFPDMALMEDVELALKLREAGETASLGGGLTVSARRWAGRGFGPNLVRVLTLFIGYLLGRRLGLGDPTGVRHFRRYYGRPPHQTPI</sequence>
<comment type="caution">
    <text evidence="8">The sequence shown here is derived from an EMBL/GenBank/DDBJ whole genome shotgun (WGS) entry which is preliminary data.</text>
</comment>
<dbReference type="EMBL" id="AECZ01000006">
    <property type="protein sequence ID" value="EFL51985.1"/>
    <property type="molecule type" value="Genomic_DNA"/>
</dbReference>
<feature type="transmembrane region" description="Helical" evidence="6">
    <location>
        <begin position="385"/>
        <end position="406"/>
    </location>
</feature>
<dbReference type="eggNOG" id="COG0463">
    <property type="taxonomic scope" value="Bacteria"/>
</dbReference>
<feature type="transmembrane region" description="Helical" evidence="6">
    <location>
        <begin position="322"/>
        <end position="346"/>
    </location>
</feature>
<proteinExistence type="predicted"/>
<dbReference type="InterPro" id="IPR001173">
    <property type="entry name" value="Glyco_trans_2-like"/>
</dbReference>
<dbReference type="InterPro" id="IPR029044">
    <property type="entry name" value="Nucleotide-diphossugar_trans"/>
</dbReference>
<keyword evidence="3" id="KW-0328">Glycosyltransferase</keyword>
<evidence type="ECO:0000256" key="2">
    <source>
        <dbReference type="ARBA" id="ARBA00022475"/>
    </source>
</evidence>
<evidence type="ECO:0000256" key="4">
    <source>
        <dbReference type="ARBA" id="ARBA00022679"/>
    </source>
</evidence>
<evidence type="ECO:0000256" key="5">
    <source>
        <dbReference type="ARBA" id="ARBA00023136"/>
    </source>
</evidence>
<feature type="transmembrane region" description="Helical" evidence="6">
    <location>
        <begin position="56"/>
        <end position="75"/>
    </location>
</feature>
<dbReference type="GO" id="GO:0016757">
    <property type="term" value="F:glycosyltransferase activity"/>
    <property type="evidence" value="ECO:0007669"/>
    <property type="project" value="UniProtKB-KW"/>
</dbReference>
<dbReference type="PANTHER" id="PTHR43646:SF2">
    <property type="entry name" value="GLYCOSYLTRANSFERASE 2-LIKE DOMAIN-CONTAINING PROTEIN"/>
    <property type="match status" value="1"/>
</dbReference>
<protein>
    <submittedName>
        <fullName evidence="8">Glycosyl transferase family 2</fullName>
    </submittedName>
</protein>
<comment type="subcellular location">
    <subcellularLocation>
        <location evidence="1">Cell membrane</location>
    </subcellularLocation>
</comment>
<evidence type="ECO:0000313" key="9">
    <source>
        <dbReference type="Proteomes" id="UP000006250"/>
    </source>
</evidence>
<evidence type="ECO:0000256" key="1">
    <source>
        <dbReference type="ARBA" id="ARBA00004236"/>
    </source>
</evidence>